<reference evidence="1 2" key="1">
    <citation type="journal article" date="2016" name="Int. J. Syst. Evol. Microbiol.">
        <title>Pseudaminobacter manganicus sp. nov., isolated from sludge of a manganese mine.</title>
        <authorList>
            <person name="Li J."/>
            <person name="Huang J."/>
            <person name="Liao S."/>
            <person name="Wang G."/>
        </authorList>
    </citation>
    <scope>NUCLEOTIDE SEQUENCE [LARGE SCALE GENOMIC DNA]</scope>
    <source>
        <strain evidence="1 2">JH-7</strain>
    </source>
</reference>
<organism evidence="1 2">
    <name type="scientific">Manganibacter manganicus</name>
    <dbReference type="NCBI Taxonomy" id="1873176"/>
    <lineage>
        <taxon>Bacteria</taxon>
        <taxon>Pseudomonadati</taxon>
        <taxon>Pseudomonadota</taxon>
        <taxon>Alphaproteobacteria</taxon>
        <taxon>Hyphomicrobiales</taxon>
        <taxon>Phyllobacteriaceae</taxon>
        <taxon>Manganibacter</taxon>
    </lineage>
</organism>
<comment type="caution">
    <text evidence="1">The sequence shown here is derived from an EMBL/GenBank/DDBJ whole genome shotgun (WGS) entry which is preliminary data.</text>
</comment>
<proteinExistence type="predicted"/>
<accession>A0A1V8RNZ0</accession>
<dbReference type="AlphaFoldDB" id="A0A1V8RNZ0"/>
<keyword evidence="2" id="KW-1185">Reference proteome</keyword>
<dbReference type="Proteomes" id="UP000191905">
    <property type="component" value="Unassembled WGS sequence"/>
</dbReference>
<gene>
    <name evidence="1" type="ORF">BFN67_04720</name>
</gene>
<dbReference type="RefSeq" id="WP_080920459.1">
    <property type="nucleotide sequence ID" value="NZ_MDET01000023.1"/>
</dbReference>
<dbReference type="STRING" id="1873176.BFN67_04720"/>
<evidence type="ECO:0000313" key="1">
    <source>
        <dbReference type="EMBL" id="OQM74921.1"/>
    </source>
</evidence>
<protein>
    <submittedName>
        <fullName evidence="1">Uncharacterized protein</fullName>
    </submittedName>
</protein>
<dbReference type="EMBL" id="MDET01000023">
    <property type="protein sequence ID" value="OQM74921.1"/>
    <property type="molecule type" value="Genomic_DNA"/>
</dbReference>
<evidence type="ECO:0000313" key="2">
    <source>
        <dbReference type="Proteomes" id="UP000191905"/>
    </source>
</evidence>
<name>A0A1V8RNZ0_9HYPH</name>
<sequence>MLSALILITCSTVGFDCTTTVVADNIPFHTCPIAAQSEAAKYIHDHPKRKVVRMICADPRRIQFYLHRNEA</sequence>